<dbReference type="EMBL" id="JBHUEE010000002">
    <property type="protein sequence ID" value="MFD1717158.1"/>
    <property type="molecule type" value="Genomic_DNA"/>
</dbReference>
<dbReference type="Pfam" id="PF21761">
    <property type="entry name" value="RedAm-like_C"/>
    <property type="match status" value="1"/>
</dbReference>
<dbReference type="PIRSF" id="PIRSF000103">
    <property type="entry name" value="HIBADH"/>
    <property type="match status" value="1"/>
</dbReference>
<dbReference type="RefSeq" id="WP_388002847.1">
    <property type="nucleotide sequence ID" value="NZ_JBHUEE010000002.1"/>
</dbReference>
<dbReference type="InterPro" id="IPR048666">
    <property type="entry name" value="RedAm-like_C"/>
</dbReference>
<comment type="similarity">
    <text evidence="1">Belongs to the HIBADH-related family.</text>
</comment>
<dbReference type="EC" id="1.1.-.-" evidence="5"/>
<dbReference type="Proteomes" id="UP001597277">
    <property type="component" value="Unassembled WGS sequence"/>
</dbReference>
<evidence type="ECO:0000259" key="3">
    <source>
        <dbReference type="Pfam" id="PF03446"/>
    </source>
</evidence>
<protein>
    <submittedName>
        <fullName evidence="5">NAD(P)-dependent oxidoreductase</fullName>
        <ecNumber evidence="5">1.1.-.-</ecNumber>
    </submittedName>
</protein>
<dbReference type="InterPro" id="IPR015815">
    <property type="entry name" value="HIBADH-related"/>
</dbReference>
<feature type="domain" description="NADPH-dependent reductive aminase-like C-terminal" evidence="4">
    <location>
        <begin position="163"/>
        <end position="292"/>
    </location>
</feature>
<dbReference type="PANTHER" id="PTHR43580">
    <property type="entry name" value="OXIDOREDUCTASE GLYR1-RELATED"/>
    <property type="match status" value="1"/>
</dbReference>
<evidence type="ECO:0000256" key="1">
    <source>
        <dbReference type="ARBA" id="ARBA00009080"/>
    </source>
</evidence>
<dbReference type="InterPro" id="IPR013328">
    <property type="entry name" value="6PGD_dom2"/>
</dbReference>
<keyword evidence="2 5" id="KW-0560">Oxidoreductase</keyword>
<reference evidence="6" key="1">
    <citation type="journal article" date="2019" name="Int. J. Syst. Evol. Microbiol.">
        <title>The Global Catalogue of Microorganisms (GCM) 10K type strain sequencing project: providing services to taxonomists for standard genome sequencing and annotation.</title>
        <authorList>
            <consortium name="The Broad Institute Genomics Platform"/>
            <consortium name="The Broad Institute Genome Sequencing Center for Infectious Disease"/>
            <person name="Wu L."/>
            <person name="Ma J."/>
        </authorList>
    </citation>
    <scope>NUCLEOTIDE SEQUENCE [LARGE SCALE GENOMIC DNA]</scope>
    <source>
        <strain evidence="6">JCM 17130</strain>
    </source>
</reference>
<feature type="domain" description="6-phosphogluconate dehydrogenase NADP-binding" evidence="3">
    <location>
        <begin position="8"/>
        <end position="153"/>
    </location>
</feature>
<sequence>MPTALEPVTVIGLGPMGQAMARTLLAAGHRVTVWNRTPSRTDGVVADGALRAATPADALRASELVILSLTDYRAMEEILAGVEGELAGRTLVNLSSDTPDRTREAADRAAGHGARFLTGGIMVPAPMVGTDPSLVYYSGPSEGFERHRGTLGRLGVPRYLGEDPGLAQLMYQAHLDVFLTTLSALMHATALVGSAGIPARDFLPEVMPTITGVPGMLAAGEDDLGALIDAGEHPGDLSTARMMGATADHIVAASEAAGIDLTLPRAVQGHYHRVLDDGRGGDNFTRIIDGIRAPR</sequence>
<evidence type="ECO:0000256" key="2">
    <source>
        <dbReference type="ARBA" id="ARBA00023002"/>
    </source>
</evidence>
<keyword evidence="6" id="KW-1185">Reference proteome</keyword>
<evidence type="ECO:0000313" key="5">
    <source>
        <dbReference type="EMBL" id="MFD1717158.1"/>
    </source>
</evidence>
<name>A0ABW4L132_9MICO</name>
<dbReference type="GO" id="GO:0016491">
    <property type="term" value="F:oxidoreductase activity"/>
    <property type="evidence" value="ECO:0007669"/>
    <property type="project" value="UniProtKB-KW"/>
</dbReference>
<proteinExistence type="inferred from homology"/>
<dbReference type="Gene3D" id="1.10.1040.10">
    <property type="entry name" value="N-(1-d-carboxylethyl)-l-norvaline Dehydrogenase, domain 2"/>
    <property type="match status" value="1"/>
</dbReference>
<dbReference type="Gene3D" id="3.40.50.720">
    <property type="entry name" value="NAD(P)-binding Rossmann-like Domain"/>
    <property type="match status" value="1"/>
</dbReference>
<comment type="caution">
    <text evidence="5">The sequence shown here is derived from an EMBL/GenBank/DDBJ whole genome shotgun (WGS) entry which is preliminary data.</text>
</comment>
<dbReference type="SUPFAM" id="SSF51735">
    <property type="entry name" value="NAD(P)-binding Rossmann-fold domains"/>
    <property type="match status" value="1"/>
</dbReference>
<gene>
    <name evidence="5" type="ORF">ACFSE6_04885</name>
</gene>
<dbReference type="PANTHER" id="PTHR43580:SF2">
    <property type="entry name" value="CYTOKINE-LIKE NUCLEAR FACTOR N-PAC"/>
    <property type="match status" value="1"/>
</dbReference>
<accession>A0ABW4L132</accession>
<dbReference type="InterPro" id="IPR051265">
    <property type="entry name" value="HIBADH-related_NP60_sf"/>
</dbReference>
<dbReference type="Pfam" id="PF03446">
    <property type="entry name" value="NAD_binding_2"/>
    <property type="match status" value="1"/>
</dbReference>
<dbReference type="InterPro" id="IPR006115">
    <property type="entry name" value="6PGDH_NADP-bd"/>
</dbReference>
<evidence type="ECO:0000259" key="4">
    <source>
        <dbReference type="Pfam" id="PF21761"/>
    </source>
</evidence>
<evidence type="ECO:0000313" key="6">
    <source>
        <dbReference type="Proteomes" id="UP001597277"/>
    </source>
</evidence>
<organism evidence="5 6">
    <name type="scientific">Georgenia deserti</name>
    <dbReference type="NCBI Taxonomy" id="2093781"/>
    <lineage>
        <taxon>Bacteria</taxon>
        <taxon>Bacillati</taxon>
        <taxon>Actinomycetota</taxon>
        <taxon>Actinomycetes</taxon>
        <taxon>Micrococcales</taxon>
        <taxon>Bogoriellaceae</taxon>
        <taxon>Georgenia</taxon>
    </lineage>
</organism>
<dbReference type="InterPro" id="IPR036291">
    <property type="entry name" value="NAD(P)-bd_dom_sf"/>
</dbReference>